<protein>
    <recommendedName>
        <fullName evidence="4">UrcA family protein</fullName>
    </recommendedName>
</protein>
<dbReference type="AlphaFoldDB" id="A0A838BIW0"/>
<proteinExistence type="predicted"/>
<evidence type="ECO:0000313" key="2">
    <source>
        <dbReference type="EMBL" id="MBA1155125.1"/>
    </source>
</evidence>
<sequence>MRKVFGILAAAGLVVLSAGAASAQGVDVRIGPSGVRVAQERHYGHGYRDGYRERVVERRVVRPVRSRTVCRTVMEERVRRNGVVVRRPVERCRQVIAGRRGYID</sequence>
<gene>
    <name evidence="2" type="ORF">H0S73_03160</name>
</gene>
<dbReference type="EMBL" id="JACDXJ010000001">
    <property type="protein sequence ID" value="MBA1155125.1"/>
    <property type="molecule type" value="Genomic_DNA"/>
</dbReference>
<dbReference type="Proteomes" id="UP000572984">
    <property type="component" value="Unassembled WGS sequence"/>
</dbReference>
<evidence type="ECO:0000313" key="3">
    <source>
        <dbReference type="Proteomes" id="UP000572984"/>
    </source>
</evidence>
<evidence type="ECO:0008006" key="4">
    <source>
        <dbReference type="Google" id="ProtNLM"/>
    </source>
</evidence>
<evidence type="ECO:0000256" key="1">
    <source>
        <dbReference type="SAM" id="SignalP"/>
    </source>
</evidence>
<keyword evidence="3" id="KW-1185">Reference proteome</keyword>
<organism evidence="2 3">
    <name type="scientific">Microvirga mediterraneensis</name>
    <dbReference type="NCBI Taxonomy" id="2754695"/>
    <lineage>
        <taxon>Bacteria</taxon>
        <taxon>Pseudomonadati</taxon>
        <taxon>Pseudomonadota</taxon>
        <taxon>Alphaproteobacteria</taxon>
        <taxon>Hyphomicrobiales</taxon>
        <taxon>Methylobacteriaceae</taxon>
        <taxon>Microvirga</taxon>
    </lineage>
</organism>
<comment type="caution">
    <text evidence="2">The sequence shown here is derived from an EMBL/GenBank/DDBJ whole genome shotgun (WGS) entry which is preliminary data.</text>
</comment>
<keyword evidence="1" id="KW-0732">Signal</keyword>
<feature type="signal peptide" evidence="1">
    <location>
        <begin position="1"/>
        <end position="23"/>
    </location>
</feature>
<name>A0A838BIW0_9HYPH</name>
<dbReference type="RefSeq" id="WP_181050794.1">
    <property type="nucleotide sequence ID" value="NZ_JACDXJ010000001.1"/>
</dbReference>
<reference evidence="2 3" key="1">
    <citation type="submission" date="2020-07" db="EMBL/GenBank/DDBJ databases">
        <title>Draft genome and description of Microvirga mediterraneensis Marseille-Q2068 sp. nov.</title>
        <authorList>
            <person name="Boxberger M."/>
        </authorList>
    </citation>
    <scope>NUCLEOTIDE SEQUENCE [LARGE SCALE GENOMIC DNA]</scope>
    <source>
        <strain evidence="2 3">Marseille-Q2068</strain>
    </source>
</reference>
<accession>A0A838BIW0</accession>
<feature type="chain" id="PRO_5032671223" description="UrcA family protein" evidence="1">
    <location>
        <begin position="24"/>
        <end position="104"/>
    </location>
</feature>